<dbReference type="EMBL" id="DRBS01000243">
    <property type="protein sequence ID" value="HDD44457.1"/>
    <property type="molecule type" value="Genomic_DNA"/>
</dbReference>
<evidence type="ECO:0000313" key="1">
    <source>
        <dbReference type="EMBL" id="HDD44457.1"/>
    </source>
</evidence>
<comment type="caution">
    <text evidence="1">The sequence shown here is derived from an EMBL/GenBank/DDBJ whole genome shotgun (WGS) entry which is preliminary data.</text>
</comment>
<proteinExistence type="predicted"/>
<dbReference type="AlphaFoldDB" id="A0A7C0Y4R1"/>
<protein>
    <submittedName>
        <fullName evidence="1">Uncharacterized protein</fullName>
    </submittedName>
</protein>
<accession>A0A7C0Y4R1</accession>
<sequence>MKVCIPIEKAQPGMRLAEDISNVTGMILCRQGTILTETLIERLKNANVEKLIIEEFISEEEARKKFEEKKILINKAFANKSSPSMQMLKEVFLKFWEEKYLINVSK</sequence>
<gene>
    <name evidence="1" type="ORF">ENG63_06325</name>
</gene>
<reference evidence="1" key="1">
    <citation type="journal article" date="2020" name="mSystems">
        <title>Genome- and Community-Level Interaction Insights into Carbon Utilization and Element Cycling Functions of Hydrothermarchaeota in Hydrothermal Sediment.</title>
        <authorList>
            <person name="Zhou Z."/>
            <person name="Liu Y."/>
            <person name="Xu W."/>
            <person name="Pan J."/>
            <person name="Luo Z.H."/>
            <person name="Li M."/>
        </authorList>
    </citation>
    <scope>NUCLEOTIDE SEQUENCE [LARGE SCALE GENOMIC DNA]</scope>
    <source>
        <strain evidence="1">HyVt-233</strain>
    </source>
</reference>
<dbReference type="Proteomes" id="UP000886289">
    <property type="component" value="Unassembled WGS sequence"/>
</dbReference>
<organism evidence="1">
    <name type="scientific">Desulfofervidus auxilii</name>
    <dbReference type="NCBI Taxonomy" id="1621989"/>
    <lineage>
        <taxon>Bacteria</taxon>
        <taxon>Pseudomonadati</taxon>
        <taxon>Thermodesulfobacteriota</taxon>
        <taxon>Candidatus Desulfofervidia</taxon>
        <taxon>Candidatus Desulfofervidales</taxon>
        <taxon>Candidatus Desulfofervidaceae</taxon>
        <taxon>Candidatus Desulfofervidus</taxon>
    </lineage>
</organism>
<name>A0A7C0Y4R1_DESA2</name>